<dbReference type="InterPro" id="IPR055357">
    <property type="entry name" value="LRR_At1g61320_AtMIF1"/>
</dbReference>
<dbReference type="SMART" id="SM00256">
    <property type="entry name" value="FBOX"/>
    <property type="match status" value="1"/>
</dbReference>
<dbReference type="PANTHER" id="PTHR31639">
    <property type="entry name" value="F-BOX PROTEIN-LIKE"/>
    <property type="match status" value="1"/>
</dbReference>
<dbReference type="Gene3D" id="3.80.10.10">
    <property type="entry name" value="Ribonuclease Inhibitor"/>
    <property type="match status" value="1"/>
</dbReference>
<dbReference type="Pfam" id="PF23622">
    <property type="entry name" value="LRR_At1g61320_AtMIF1"/>
    <property type="match status" value="1"/>
</dbReference>
<comment type="caution">
    <text evidence="3">The sequence shown here is derived from an EMBL/GenBank/DDBJ whole genome shotgun (WGS) entry which is preliminary data.</text>
</comment>
<dbReference type="SUPFAM" id="SSF81383">
    <property type="entry name" value="F-box domain"/>
    <property type="match status" value="1"/>
</dbReference>
<keyword evidence="4" id="KW-1185">Reference proteome</keyword>
<evidence type="ECO:0000259" key="2">
    <source>
        <dbReference type="PROSITE" id="PS50181"/>
    </source>
</evidence>
<dbReference type="PROSITE" id="PS50181">
    <property type="entry name" value="FBOX"/>
    <property type="match status" value="1"/>
</dbReference>
<dbReference type="Pfam" id="PF24758">
    <property type="entry name" value="LRR_At5g56370"/>
    <property type="match status" value="1"/>
</dbReference>
<feature type="domain" description="F-box" evidence="2">
    <location>
        <begin position="12"/>
        <end position="65"/>
    </location>
</feature>
<feature type="region of interest" description="Disordered" evidence="1">
    <location>
        <begin position="400"/>
        <end position="424"/>
    </location>
</feature>
<gene>
    <name evidence="3" type="ORF">CASFOL_013016</name>
</gene>
<dbReference type="Pfam" id="PF00646">
    <property type="entry name" value="F-box"/>
    <property type="match status" value="1"/>
</dbReference>
<dbReference type="CDD" id="cd22160">
    <property type="entry name" value="F-box_AtFBL13-like"/>
    <property type="match status" value="1"/>
</dbReference>
<organism evidence="3 4">
    <name type="scientific">Castilleja foliolosa</name>
    <dbReference type="NCBI Taxonomy" id="1961234"/>
    <lineage>
        <taxon>Eukaryota</taxon>
        <taxon>Viridiplantae</taxon>
        <taxon>Streptophyta</taxon>
        <taxon>Embryophyta</taxon>
        <taxon>Tracheophyta</taxon>
        <taxon>Spermatophyta</taxon>
        <taxon>Magnoliopsida</taxon>
        <taxon>eudicotyledons</taxon>
        <taxon>Gunneridae</taxon>
        <taxon>Pentapetalae</taxon>
        <taxon>asterids</taxon>
        <taxon>lamiids</taxon>
        <taxon>Lamiales</taxon>
        <taxon>Orobanchaceae</taxon>
        <taxon>Pedicularideae</taxon>
        <taxon>Castillejinae</taxon>
        <taxon>Castilleja</taxon>
    </lineage>
</organism>
<evidence type="ECO:0000313" key="3">
    <source>
        <dbReference type="EMBL" id="KAL3642201.1"/>
    </source>
</evidence>
<dbReference type="Proteomes" id="UP001632038">
    <property type="component" value="Unassembled WGS sequence"/>
</dbReference>
<name>A0ABD3DIR9_9LAMI</name>
<dbReference type="InterPro" id="IPR032675">
    <property type="entry name" value="LRR_dom_sf"/>
</dbReference>
<proteinExistence type="predicted"/>
<evidence type="ECO:0000313" key="4">
    <source>
        <dbReference type="Proteomes" id="UP001632038"/>
    </source>
</evidence>
<dbReference type="InterPro" id="IPR001810">
    <property type="entry name" value="F-box_dom"/>
</dbReference>
<dbReference type="InterPro" id="IPR053781">
    <property type="entry name" value="F-box_AtFBL13-like"/>
</dbReference>
<dbReference type="SUPFAM" id="SSF52047">
    <property type="entry name" value="RNI-like"/>
    <property type="match status" value="1"/>
</dbReference>
<dbReference type="AlphaFoldDB" id="A0ABD3DIR9"/>
<accession>A0ABD3DIR9</accession>
<reference evidence="4" key="1">
    <citation type="journal article" date="2024" name="IScience">
        <title>Strigolactones Initiate the Formation of Haustorium-like Structures in Castilleja.</title>
        <authorList>
            <person name="Buerger M."/>
            <person name="Peterson D."/>
            <person name="Chory J."/>
        </authorList>
    </citation>
    <scope>NUCLEOTIDE SEQUENCE [LARGE SCALE GENOMIC DNA]</scope>
</reference>
<sequence>MKKQATDSEGSMDRISQLPQHLLHEILCFLSQKEAVQTSVLSKSWRYLGSTRPNLDFHDRLFRGNKETLESVLDKTLQRYHDQKLPIQEFRLTISGVDSESIPFLEKWIPIVILNLGVQTFNLSFLCVCHDESAFFNLPHVLFESETLQSLSLYGCKLNQTPVILCKHLKKLFFDRVYIADETLDMILSSCRLIESLVIHRCKGLKNIKLDDRISLKLFDFENYELLRNDDDHSIEINSPTVETINIVGFPSWFNHHKYLFPHLKSLYLENMRLSSSSFDSFSSNFPCLEKLSLITCYGFDEFQLSSRSIKNFIIEYWGDIHLKVVIDAPRLVGFEYNGHVVPRYMSFQATASEWKSEITVLCDMTIDGTDASLWCLALYEMLMALSKSKISLHLIQEEEQQAPEEEQDDDDDDDGDGDDEEEEVDIFGGLCEPVVVESLVLRLDENLDDPSSGFLKSLKRICIERSQASEEETEEN</sequence>
<evidence type="ECO:0000256" key="1">
    <source>
        <dbReference type="SAM" id="MobiDB-lite"/>
    </source>
</evidence>
<dbReference type="InterPro" id="IPR055411">
    <property type="entry name" value="LRR_FXL15/At3g58940/PEG3-like"/>
</dbReference>
<dbReference type="InterPro" id="IPR036047">
    <property type="entry name" value="F-box-like_dom_sf"/>
</dbReference>
<protein>
    <recommendedName>
        <fullName evidence="2">F-box domain-containing protein</fullName>
    </recommendedName>
</protein>
<dbReference type="EMBL" id="JAVIJP010000016">
    <property type="protein sequence ID" value="KAL3642201.1"/>
    <property type="molecule type" value="Genomic_DNA"/>
</dbReference>
<dbReference type="Gene3D" id="1.20.1280.50">
    <property type="match status" value="1"/>
</dbReference>
<dbReference type="PANTHER" id="PTHR31639:SF42">
    <property type="entry name" value="OS02G0160200 PROTEIN"/>
    <property type="match status" value="1"/>
</dbReference>